<dbReference type="OrthoDB" id="9778870at2"/>
<evidence type="ECO:0000259" key="5">
    <source>
        <dbReference type="PROSITE" id="PS50893"/>
    </source>
</evidence>
<evidence type="ECO:0000313" key="6">
    <source>
        <dbReference type="EMBL" id="SPF78694.1"/>
    </source>
</evidence>
<dbReference type="InterPro" id="IPR050683">
    <property type="entry name" value="Bact_Polysacc_Export_ATP-bd"/>
</dbReference>
<dbReference type="InterPro" id="IPR003593">
    <property type="entry name" value="AAA+_ATPase"/>
</dbReference>
<protein>
    <submittedName>
        <fullName evidence="6">Polysialic acid transport ATP-binding protein KpsT</fullName>
    </submittedName>
</protein>
<organism evidence="6 7">
    <name type="scientific">Aliiroseovarius pelagivivens</name>
    <dbReference type="NCBI Taxonomy" id="1639690"/>
    <lineage>
        <taxon>Bacteria</taxon>
        <taxon>Pseudomonadati</taxon>
        <taxon>Pseudomonadota</taxon>
        <taxon>Alphaproteobacteria</taxon>
        <taxon>Rhodobacterales</taxon>
        <taxon>Paracoccaceae</taxon>
        <taxon>Aliiroseovarius</taxon>
    </lineage>
</organism>
<dbReference type="CDD" id="cd03220">
    <property type="entry name" value="ABC_KpsT_Wzt"/>
    <property type="match status" value="1"/>
</dbReference>
<dbReference type="InterPro" id="IPR003439">
    <property type="entry name" value="ABC_transporter-like_ATP-bd"/>
</dbReference>
<evidence type="ECO:0000256" key="4">
    <source>
        <dbReference type="ARBA" id="ARBA00022840"/>
    </source>
</evidence>
<dbReference type="EMBL" id="OMOI01000002">
    <property type="protein sequence ID" value="SPF78694.1"/>
    <property type="molecule type" value="Genomic_DNA"/>
</dbReference>
<keyword evidence="3" id="KW-0547">Nucleotide-binding</keyword>
<dbReference type="SUPFAM" id="SSF52540">
    <property type="entry name" value="P-loop containing nucleoside triphosphate hydrolases"/>
    <property type="match status" value="1"/>
</dbReference>
<accession>A0A2R8AS55</accession>
<dbReference type="RefSeq" id="WP_108857689.1">
    <property type="nucleotide sequence ID" value="NZ_OMOI01000002.1"/>
</dbReference>
<dbReference type="GO" id="GO:0016020">
    <property type="term" value="C:membrane"/>
    <property type="evidence" value="ECO:0007669"/>
    <property type="project" value="InterPro"/>
</dbReference>
<dbReference type="AlphaFoldDB" id="A0A2R8AS55"/>
<evidence type="ECO:0000256" key="2">
    <source>
        <dbReference type="ARBA" id="ARBA00022448"/>
    </source>
</evidence>
<reference evidence="6 7" key="1">
    <citation type="submission" date="2018-03" db="EMBL/GenBank/DDBJ databases">
        <authorList>
            <person name="Keele B.F."/>
        </authorList>
    </citation>
    <scope>NUCLEOTIDE SEQUENCE [LARGE SCALE GENOMIC DNA]</scope>
    <source>
        <strain evidence="6 7">CECT 8811</strain>
    </source>
</reference>
<keyword evidence="7" id="KW-1185">Reference proteome</keyword>
<dbReference type="PROSITE" id="PS50893">
    <property type="entry name" value="ABC_TRANSPORTER_2"/>
    <property type="match status" value="1"/>
</dbReference>
<dbReference type="Proteomes" id="UP000244911">
    <property type="component" value="Unassembled WGS sequence"/>
</dbReference>
<dbReference type="PROSITE" id="PS00211">
    <property type="entry name" value="ABC_TRANSPORTER_1"/>
    <property type="match status" value="1"/>
</dbReference>
<dbReference type="PANTHER" id="PTHR46743:SF2">
    <property type="entry name" value="TEICHOIC ACIDS EXPORT ATP-BINDING PROTEIN TAGH"/>
    <property type="match status" value="1"/>
</dbReference>
<dbReference type="Pfam" id="PF00005">
    <property type="entry name" value="ABC_tran"/>
    <property type="match status" value="1"/>
</dbReference>
<dbReference type="GO" id="GO:0016887">
    <property type="term" value="F:ATP hydrolysis activity"/>
    <property type="evidence" value="ECO:0007669"/>
    <property type="project" value="InterPro"/>
</dbReference>
<keyword evidence="2" id="KW-0813">Transport</keyword>
<dbReference type="PANTHER" id="PTHR46743">
    <property type="entry name" value="TEICHOIC ACIDS EXPORT ATP-BINDING PROTEIN TAGH"/>
    <property type="match status" value="1"/>
</dbReference>
<name>A0A2R8AS55_9RHOB</name>
<dbReference type="InterPro" id="IPR015860">
    <property type="entry name" value="ABC_transpr_TagH-like"/>
</dbReference>
<sequence length="217" mass="24139">MIRIRNLRKAYRMQGQTKVVADNISVKFEPGKVIGLLGRNGAGKSSLLRMVAGTMRQDGGSIDIDGTVSWPVGFAGSFHKDLTGAQNTKFLARIYGVDTEELREYVEDFAELGQQFYLPVRTYSSGMRSRLAFGLSMGIKFDVYLVDEVTSVGDAAFRKKSMRVFRDRMESSGALLVTHNLRVISNVCDAACILDEGRLTYYDDVEEAVALHREMTA</sequence>
<proteinExistence type="inferred from homology"/>
<comment type="similarity">
    <text evidence="1">Belongs to the ABC transporter superfamily.</text>
</comment>
<dbReference type="SMART" id="SM00382">
    <property type="entry name" value="AAA"/>
    <property type="match status" value="1"/>
</dbReference>
<evidence type="ECO:0000256" key="1">
    <source>
        <dbReference type="ARBA" id="ARBA00005417"/>
    </source>
</evidence>
<dbReference type="Gene3D" id="3.40.50.300">
    <property type="entry name" value="P-loop containing nucleotide triphosphate hydrolases"/>
    <property type="match status" value="1"/>
</dbReference>
<evidence type="ECO:0000313" key="7">
    <source>
        <dbReference type="Proteomes" id="UP000244911"/>
    </source>
</evidence>
<feature type="domain" description="ABC transporter" evidence="5">
    <location>
        <begin position="2"/>
        <end position="215"/>
    </location>
</feature>
<gene>
    <name evidence="6" type="primary">kpsT_2</name>
    <name evidence="6" type="ORF">ALP8811_02624</name>
</gene>
<keyword evidence="4 6" id="KW-0067">ATP-binding</keyword>
<dbReference type="GO" id="GO:0005524">
    <property type="term" value="F:ATP binding"/>
    <property type="evidence" value="ECO:0007669"/>
    <property type="project" value="UniProtKB-KW"/>
</dbReference>
<dbReference type="GO" id="GO:0140359">
    <property type="term" value="F:ABC-type transporter activity"/>
    <property type="evidence" value="ECO:0007669"/>
    <property type="project" value="InterPro"/>
</dbReference>
<evidence type="ECO:0000256" key="3">
    <source>
        <dbReference type="ARBA" id="ARBA00022741"/>
    </source>
</evidence>
<dbReference type="InterPro" id="IPR017871">
    <property type="entry name" value="ABC_transporter-like_CS"/>
</dbReference>
<dbReference type="InterPro" id="IPR027417">
    <property type="entry name" value="P-loop_NTPase"/>
</dbReference>